<dbReference type="SUPFAM" id="SSF52821">
    <property type="entry name" value="Rhodanese/Cell cycle control phosphatase"/>
    <property type="match status" value="1"/>
</dbReference>
<name>A0A6A7K4Z8_9FIRM</name>
<gene>
    <name evidence="2" type="ORF">GC105_01415</name>
</gene>
<protein>
    <submittedName>
        <fullName evidence="2">Rhodanese-like domain-containing protein</fullName>
    </submittedName>
</protein>
<evidence type="ECO:0000259" key="1">
    <source>
        <dbReference type="PROSITE" id="PS50206"/>
    </source>
</evidence>
<keyword evidence="3" id="KW-1185">Reference proteome</keyword>
<dbReference type="SMART" id="SM00450">
    <property type="entry name" value="RHOD"/>
    <property type="match status" value="1"/>
</dbReference>
<organism evidence="2 3">
    <name type="scientific">Alkalibaculum sporogenes</name>
    <dbReference type="NCBI Taxonomy" id="2655001"/>
    <lineage>
        <taxon>Bacteria</taxon>
        <taxon>Bacillati</taxon>
        <taxon>Bacillota</taxon>
        <taxon>Clostridia</taxon>
        <taxon>Eubacteriales</taxon>
        <taxon>Eubacteriaceae</taxon>
        <taxon>Alkalibaculum</taxon>
    </lineage>
</organism>
<evidence type="ECO:0000313" key="3">
    <source>
        <dbReference type="Proteomes" id="UP000440004"/>
    </source>
</evidence>
<dbReference type="RefSeq" id="WP_152800943.1">
    <property type="nucleotide sequence ID" value="NZ_WHNX01000002.1"/>
</dbReference>
<dbReference type="PROSITE" id="PS50206">
    <property type="entry name" value="RHODANESE_3"/>
    <property type="match status" value="1"/>
</dbReference>
<dbReference type="PANTHER" id="PTHR43031:SF1">
    <property type="entry name" value="PYRIDINE NUCLEOTIDE-DISULPHIDE OXIDOREDUCTASE"/>
    <property type="match status" value="1"/>
</dbReference>
<sequence>MFNNFNSKAPSISMEMAKNNLSNDTSIYLIDVRTPTEYIQGHIPNSINIPLDTAFNIESIVVDKNSKIYVYCQSGNRSNKASKIYRDLGYINTTNIGGIVSWTGKIV</sequence>
<dbReference type="PANTHER" id="PTHR43031">
    <property type="entry name" value="FAD-DEPENDENT OXIDOREDUCTASE"/>
    <property type="match status" value="1"/>
</dbReference>
<dbReference type="CDD" id="cd00158">
    <property type="entry name" value="RHOD"/>
    <property type="match status" value="1"/>
</dbReference>
<dbReference type="InterPro" id="IPR001763">
    <property type="entry name" value="Rhodanese-like_dom"/>
</dbReference>
<proteinExistence type="predicted"/>
<comment type="caution">
    <text evidence="2">The sequence shown here is derived from an EMBL/GenBank/DDBJ whole genome shotgun (WGS) entry which is preliminary data.</text>
</comment>
<dbReference type="Gene3D" id="3.40.250.10">
    <property type="entry name" value="Rhodanese-like domain"/>
    <property type="match status" value="1"/>
</dbReference>
<feature type="domain" description="Rhodanese" evidence="1">
    <location>
        <begin position="23"/>
        <end position="107"/>
    </location>
</feature>
<reference evidence="2 3" key="1">
    <citation type="submission" date="2019-10" db="EMBL/GenBank/DDBJ databases">
        <title>Alkalibaculum tamaniensis sp.nov., a new alkaliphilic acetogen, isolated on methoxylated aromatics from a mud volcano.</title>
        <authorList>
            <person name="Khomyakova M.A."/>
            <person name="Merkel A.Y."/>
            <person name="Bonch-Osmolovskaya E.A."/>
            <person name="Slobodkin A.I."/>
        </authorList>
    </citation>
    <scope>NUCLEOTIDE SEQUENCE [LARGE SCALE GENOMIC DNA]</scope>
    <source>
        <strain evidence="2 3">M08DMB</strain>
    </source>
</reference>
<evidence type="ECO:0000313" key="2">
    <source>
        <dbReference type="EMBL" id="MPW24451.1"/>
    </source>
</evidence>
<accession>A0A6A7K4Z8</accession>
<dbReference type="InterPro" id="IPR036873">
    <property type="entry name" value="Rhodanese-like_dom_sf"/>
</dbReference>
<dbReference type="Pfam" id="PF00581">
    <property type="entry name" value="Rhodanese"/>
    <property type="match status" value="1"/>
</dbReference>
<dbReference type="EMBL" id="WHNX01000002">
    <property type="protein sequence ID" value="MPW24451.1"/>
    <property type="molecule type" value="Genomic_DNA"/>
</dbReference>
<dbReference type="Proteomes" id="UP000440004">
    <property type="component" value="Unassembled WGS sequence"/>
</dbReference>
<dbReference type="InterPro" id="IPR050229">
    <property type="entry name" value="GlpE_sulfurtransferase"/>
</dbReference>
<dbReference type="AlphaFoldDB" id="A0A6A7K4Z8"/>